<dbReference type="SUPFAM" id="SSF52540">
    <property type="entry name" value="P-loop containing nucleoside triphosphate hydrolases"/>
    <property type="match status" value="1"/>
</dbReference>
<dbReference type="GO" id="GO:0003883">
    <property type="term" value="F:CTP synthase activity"/>
    <property type="evidence" value="ECO:0007669"/>
    <property type="project" value="UniProtKB-EC"/>
</dbReference>
<dbReference type="Pfam" id="PF00117">
    <property type="entry name" value="GATase"/>
    <property type="match status" value="1"/>
</dbReference>
<keyword evidence="8" id="KW-0460">Magnesium</keyword>
<dbReference type="Pfam" id="PF06418">
    <property type="entry name" value="CTP_synth_N"/>
    <property type="match status" value="1"/>
</dbReference>
<dbReference type="GO" id="GO:0005524">
    <property type="term" value="F:ATP binding"/>
    <property type="evidence" value="ECO:0007669"/>
    <property type="project" value="UniProtKB-KW"/>
</dbReference>
<dbReference type="Gene3D" id="3.40.50.880">
    <property type="match status" value="1"/>
</dbReference>
<dbReference type="EMBL" id="AYSL01000003">
    <property type="protein sequence ID" value="KTF08449.1"/>
    <property type="molecule type" value="Genomic_DNA"/>
</dbReference>
<evidence type="ECO:0000313" key="15">
    <source>
        <dbReference type="EMBL" id="KTF08449.1"/>
    </source>
</evidence>
<dbReference type="UniPathway" id="UPA00159">
    <property type="reaction ID" value="UER00277"/>
</dbReference>
<comment type="similarity">
    <text evidence="2">Belongs to the CTP synthase family.</text>
</comment>
<dbReference type="PROSITE" id="PS51273">
    <property type="entry name" value="GATASE_TYPE_1"/>
    <property type="match status" value="1"/>
</dbReference>
<dbReference type="InterPro" id="IPR029062">
    <property type="entry name" value="Class_I_gatase-like"/>
</dbReference>
<dbReference type="AlphaFoldDB" id="A0A1B6NYF0"/>
<evidence type="ECO:0000256" key="3">
    <source>
        <dbReference type="ARBA" id="ARBA00012291"/>
    </source>
</evidence>
<keyword evidence="10" id="KW-0665">Pyrimidine biosynthesis</keyword>
<comment type="caution">
    <text evidence="15">The sequence shown here is derived from an EMBL/GenBank/DDBJ whole genome shotgun (WGS) entry which is preliminary data.</text>
</comment>
<protein>
    <recommendedName>
        <fullName evidence="12">CTP synthase</fullName>
        <ecNumber evidence="3">6.3.4.2</ecNumber>
    </recommendedName>
</protein>
<dbReference type="NCBIfam" id="TIGR00337">
    <property type="entry name" value="PyrG"/>
    <property type="match status" value="1"/>
</dbReference>
<dbReference type="GO" id="GO:0044210">
    <property type="term" value="P:'de novo' CTP biosynthetic process"/>
    <property type="evidence" value="ECO:0007669"/>
    <property type="project" value="UniProtKB-UniPathway"/>
</dbReference>
<evidence type="ECO:0000256" key="9">
    <source>
        <dbReference type="ARBA" id="ARBA00022962"/>
    </source>
</evidence>
<evidence type="ECO:0000256" key="2">
    <source>
        <dbReference type="ARBA" id="ARBA00007533"/>
    </source>
</evidence>
<evidence type="ECO:0000256" key="11">
    <source>
        <dbReference type="ARBA" id="ARBA00047781"/>
    </source>
</evidence>
<keyword evidence="7" id="KW-0067">ATP-binding</keyword>
<keyword evidence="5" id="KW-0479">Metal-binding</keyword>
<keyword evidence="9" id="KW-0315">Glutamine amidotransferase</keyword>
<dbReference type="GO" id="GO:0046872">
    <property type="term" value="F:metal ion binding"/>
    <property type="evidence" value="ECO:0007669"/>
    <property type="project" value="UniProtKB-KW"/>
</dbReference>
<evidence type="ECO:0000256" key="5">
    <source>
        <dbReference type="ARBA" id="ARBA00022723"/>
    </source>
</evidence>
<dbReference type="GO" id="GO:0005829">
    <property type="term" value="C:cytosol"/>
    <property type="evidence" value="ECO:0007669"/>
    <property type="project" value="TreeGrafter"/>
</dbReference>
<dbReference type="NCBIfam" id="NF003792">
    <property type="entry name" value="PRK05380.1"/>
    <property type="match status" value="1"/>
</dbReference>
<dbReference type="InterPro" id="IPR027417">
    <property type="entry name" value="P-loop_NTPase"/>
</dbReference>
<evidence type="ECO:0000259" key="13">
    <source>
        <dbReference type="Pfam" id="PF00117"/>
    </source>
</evidence>
<dbReference type="GO" id="GO:0019856">
    <property type="term" value="P:pyrimidine nucleobase biosynthetic process"/>
    <property type="evidence" value="ECO:0007669"/>
    <property type="project" value="TreeGrafter"/>
</dbReference>
<evidence type="ECO:0000256" key="6">
    <source>
        <dbReference type="ARBA" id="ARBA00022741"/>
    </source>
</evidence>
<dbReference type="CDD" id="cd01746">
    <property type="entry name" value="GATase1_CTP_Synthase"/>
    <property type="match status" value="1"/>
</dbReference>
<dbReference type="InterPro" id="IPR004468">
    <property type="entry name" value="CTP_synthase"/>
</dbReference>
<accession>A0A1B6NYF0</accession>
<dbReference type="InterPro" id="IPR017926">
    <property type="entry name" value="GATASE"/>
</dbReference>
<keyword evidence="4" id="KW-0436">Ligase</keyword>
<evidence type="ECO:0000256" key="10">
    <source>
        <dbReference type="ARBA" id="ARBA00022975"/>
    </source>
</evidence>
<dbReference type="InterPro" id="IPR017456">
    <property type="entry name" value="CTP_synthase_N"/>
</dbReference>
<dbReference type="PANTHER" id="PTHR11550:SF0">
    <property type="entry name" value="CTP SYNTHASE-RELATED"/>
    <property type="match status" value="1"/>
</dbReference>
<reference evidence="15" key="1">
    <citation type="submission" date="2013-11" db="EMBL/GenBank/DDBJ databases">
        <title>Microbial diversity, functional groups and degradation webs in Northern and Southern Mediterranean and Red Sea marine crude oil polluted sites.</title>
        <authorList>
            <person name="Daffonchio D."/>
            <person name="Mapelli F."/>
            <person name="Ferrer M."/>
            <person name="Richter M."/>
            <person name="Cherif A."/>
            <person name="Malkawi H.I."/>
            <person name="Yakimov M.M."/>
            <person name="Abdel-Fattah Y.R."/>
            <person name="Blaghen M."/>
            <person name="Golyshin P.N."/>
            <person name="Kalogerakis N."/>
            <person name="Boon N."/>
            <person name="Magagnini M."/>
            <person name="Fava F."/>
        </authorList>
    </citation>
    <scope>NUCLEOTIDE SEQUENCE</scope>
</reference>
<dbReference type="GO" id="GO:0042802">
    <property type="term" value="F:identical protein binding"/>
    <property type="evidence" value="ECO:0007669"/>
    <property type="project" value="TreeGrafter"/>
</dbReference>
<evidence type="ECO:0000256" key="8">
    <source>
        <dbReference type="ARBA" id="ARBA00022842"/>
    </source>
</evidence>
<dbReference type="InterPro" id="IPR033828">
    <property type="entry name" value="GATase1_CTP_Synthase"/>
</dbReference>
<evidence type="ECO:0000259" key="14">
    <source>
        <dbReference type="Pfam" id="PF06418"/>
    </source>
</evidence>
<dbReference type="FunFam" id="3.40.50.300:FF:000009">
    <property type="entry name" value="CTP synthase"/>
    <property type="match status" value="1"/>
</dbReference>
<keyword evidence="6" id="KW-0547">Nucleotide-binding</keyword>
<feature type="domain" description="Glutamine amidotransferase" evidence="13">
    <location>
        <begin position="325"/>
        <end position="559"/>
    </location>
</feature>
<evidence type="ECO:0000256" key="12">
    <source>
        <dbReference type="ARBA" id="ARBA00070745"/>
    </source>
</evidence>
<sequence length="568" mass="63326">MRFCPIFCGVFLVKSFFTNYRQSTMTKFIFVTGGVVSSLGKGITAASLAAVLEARGVSVTMTKMDPYINVDPGTMSPFQHGEVFVTEDGAETDLDLGYYERFLRHSKMSKSNNFTSGRIYQNVLNKERRGEYLGGTVQVIPHITDEIKNKILASGEGYDIAIIEIGGTVGDIESLPFMEAVRQMQVELGRNRAMLMHLTLVPYIASAGETKTKPTQHSVKELRSIGLQPDILICRSDHHISQDNRRKIALFTNVEERAVIMCEDAQSIYQIPRTLHEQDLDDLICERFGLDVPEADLSDWDKVVEAQLNPEGTVTVAMVGKYVELPDAYKSINEALLHAGITHKVDVKIDYIDAERLEDDDTLLAQLKEANAILVPGGFGERGTMGKIKAITYARENNVPYLGICLGMQLAVIEYARNVLNINANSSEFDRKTAEPIIGLITEWLDERGELQIRSDDSDLGGTMRLGAQQAELVSGSKLAQIYGANNITERHRHRYEMNNRYIEPLEQAGMTISGYSAKQHLVESVEISEHPWFVAVQFHPEFTSSPRGGHPLFNSFVKAAKNHSEAK</sequence>
<organism evidence="15">
    <name type="scientific">marine sediment metagenome</name>
    <dbReference type="NCBI Taxonomy" id="412755"/>
    <lineage>
        <taxon>unclassified sequences</taxon>
        <taxon>metagenomes</taxon>
        <taxon>ecological metagenomes</taxon>
    </lineage>
</organism>
<dbReference type="CDD" id="cd03113">
    <property type="entry name" value="CTPS_N"/>
    <property type="match status" value="1"/>
</dbReference>
<dbReference type="PANTHER" id="PTHR11550">
    <property type="entry name" value="CTP SYNTHASE"/>
    <property type="match status" value="1"/>
</dbReference>
<dbReference type="HAMAP" id="MF_01227">
    <property type="entry name" value="PyrG"/>
    <property type="match status" value="1"/>
</dbReference>
<dbReference type="SUPFAM" id="SSF52317">
    <property type="entry name" value="Class I glutamine amidotransferase-like"/>
    <property type="match status" value="1"/>
</dbReference>
<gene>
    <name evidence="15" type="ORF">MGSAQ_000043</name>
</gene>
<dbReference type="FunFam" id="3.40.50.880:FF:000002">
    <property type="entry name" value="CTP synthase"/>
    <property type="match status" value="1"/>
</dbReference>
<proteinExistence type="inferred from homology"/>
<evidence type="ECO:0000256" key="4">
    <source>
        <dbReference type="ARBA" id="ARBA00022598"/>
    </source>
</evidence>
<comment type="pathway">
    <text evidence="1">Pyrimidine metabolism; CTP biosynthesis via de novo pathway; CTP from UDP: step 2/2.</text>
</comment>
<dbReference type="GO" id="GO:0097268">
    <property type="term" value="C:cytoophidium"/>
    <property type="evidence" value="ECO:0007669"/>
    <property type="project" value="UniProtKB-ARBA"/>
</dbReference>
<evidence type="ECO:0000256" key="7">
    <source>
        <dbReference type="ARBA" id="ARBA00022840"/>
    </source>
</evidence>
<dbReference type="EC" id="6.3.4.2" evidence="3"/>
<comment type="catalytic activity">
    <reaction evidence="11">
        <text>UTP + L-glutamine + ATP + H2O = CTP + L-glutamate + ADP + phosphate + 2 H(+)</text>
        <dbReference type="Rhea" id="RHEA:26426"/>
        <dbReference type="ChEBI" id="CHEBI:15377"/>
        <dbReference type="ChEBI" id="CHEBI:15378"/>
        <dbReference type="ChEBI" id="CHEBI:29985"/>
        <dbReference type="ChEBI" id="CHEBI:30616"/>
        <dbReference type="ChEBI" id="CHEBI:37563"/>
        <dbReference type="ChEBI" id="CHEBI:43474"/>
        <dbReference type="ChEBI" id="CHEBI:46398"/>
        <dbReference type="ChEBI" id="CHEBI:58359"/>
        <dbReference type="ChEBI" id="CHEBI:456216"/>
        <dbReference type="EC" id="6.3.4.2"/>
    </reaction>
</comment>
<dbReference type="Gene3D" id="3.40.50.300">
    <property type="entry name" value="P-loop containing nucleotide triphosphate hydrolases"/>
    <property type="match status" value="1"/>
</dbReference>
<name>A0A1B6NYF0_9ZZZZ</name>
<evidence type="ECO:0000256" key="1">
    <source>
        <dbReference type="ARBA" id="ARBA00005171"/>
    </source>
</evidence>
<feature type="domain" description="CTP synthase N-terminal" evidence="14">
    <location>
        <begin position="27"/>
        <end position="290"/>
    </location>
</feature>